<evidence type="ECO:0000313" key="1">
    <source>
        <dbReference type="EMBL" id="KAF9654112.1"/>
    </source>
</evidence>
<reference evidence="1" key="2">
    <citation type="journal article" date="2020" name="Nat. Commun.">
        <title>Large-scale genome sequencing of mycorrhizal fungi provides insights into the early evolution of symbiotic traits.</title>
        <authorList>
            <person name="Miyauchi S."/>
            <person name="Kiss E."/>
            <person name="Kuo A."/>
            <person name="Drula E."/>
            <person name="Kohler A."/>
            <person name="Sanchez-Garcia M."/>
            <person name="Morin E."/>
            <person name="Andreopoulos B."/>
            <person name="Barry K.W."/>
            <person name="Bonito G."/>
            <person name="Buee M."/>
            <person name="Carver A."/>
            <person name="Chen C."/>
            <person name="Cichocki N."/>
            <person name="Clum A."/>
            <person name="Culley D."/>
            <person name="Crous P.W."/>
            <person name="Fauchery L."/>
            <person name="Girlanda M."/>
            <person name="Hayes R.D."/>
            <person name="Keri Z."/>
            <person name="LaButti K."/>
            <person name="Lipzen A."/>
            <person name="Lombard V."/>
            <person name="Magnuson J."/>
            <person name="Maillard F."/>
            <person name="Murat C."/>
            <person name="Nolan M."/>
            <person name="Ohm R.A."/>
            <person name="Pangilinan J."/>
            <person name="Pereira M.F."/>
            <person name="Perotto S."/>
            <person name="Peter M."/>
            <person name="Pfister S."/>
            <person name="Riley R."/>
            <person name="Sitrit Y."/>
            <person name="Stielow J.B."/>
            <person name="Szollosi G."/>
            <person name="Zifcakova L."/>
            <person name="Stursova M."/>
            <person name="Spatafora J.W."/>
            <person name="Tedersoo L."/>
            <person name="Vaario L.M."/>
            <person name="Yamada A."/>
            <person name="Yan M."/>
            <person name="Wang P."/>
            <person name="Xu J."/>
            <person name="Bruns T."/>
            <person name="Baldrian P."/>
            <person name="Vilgalys R."/>
            <person name="Dunand C."/>
            <person name="Henrissat B."/>
            <person name="Grigoriev I.V."/>
            <person name="Hibbett D."/>
            <person name="Nagy L.G."/>
            <person name="Martin F.M."/>
        </authorList>
    </citation>
    <scope>NUCLEOTIDE SEQUENCE</scope>
    <source>
        <strain evidence="1">P2</strain>
    </source>
</reference>
<dbReference type="EMBL" id="MU117961">
    <property type="protein sequence ID" value="KAF9654112.1"/>
    <property type="molecule type" value="Genomic_DNA"/>
</dbReference>
<comment type="caution">
    <text evidence="1">The sequence shown here is derived from an EMBL/GenBank/DDBJ whole genome shotgun (WGS) entry which is preliminary data.</text>
</comment>
<name>A0ACB6ZX53_THEGA</name>
<evidence type="ECO:0000313" key="2">
    <source>
        <dbReference type="Proteomes" id="UP000886501"/>
    </source>
</evidence>
<sequence>MAKRNPSTIPRPSSRRFLRNLSVISRTPAPSSALLTILAGLVGSVHPFPVACHELHDPPSFLCPSLESIPEFDAQDFILPPQTPPPLSPTPGPSRVTHTDFPTPPPKRRLRRNVAPDYTQGDDGRWRMLSSWSLYGSTICVCRDGSSPTGNQPVDDLATTSTPSPTNELDLLPPGWIRSSEKSAIRTTLILSLSLVLVAVIVVFIIVFLLWRRKRKGELRKDVEKKLVKRKGPPQSVDSEKEHRTKSKLWARATTRWRENVRQSARRRRNARLSSTSLQAPNSSVFSLPRTISSTLSSPRSRSSSLPPSRPSSPTPTVLTAHPSLFSPATTDHEPRNVNTESPSPPPLPPAYRGRSHLSLDVSPVKDPAQLSPGGSLYDSHLSHVDSIHSDSPPPSPLVREATSSSFHAAHVATDDKAVLRRMEVLSSQPPTEPGSSDVCGSAPVLYEDDVQSLEYEDAPELAPSSVGFPLPPTVLSSSKGKAAALEYYDYDDLGVEPDLRPSAPPFEAETPFLPSAPPQGEAQPLPSAPPEIADGDDNPTDVVDVGLPGQTGGHLVDVARPGSPRPEPLPQYQP</sequence>
<proteinExistence type="predicted"/>
<organism evidence="1 2">
    <name type="scientific">Thelephora ganbajun</name>
    <name type="common">Ganba fungus</name>
    <dbReference type="NCBI Taxonomy" id="370292"/>
    <lineage>
        <taxon>Eukaryota</taxon>
        <taxon>Fungi</taxon>
        <taxon>Dikarya</taxon>
        <taxon>Basidiomycota</taxon>
        <taxon>Agaricomycotina</taxon>
        <taxon>Agaricomycetes</taxon>
        <taxon>Thelephorales</taxon>
        <taxon>Thelephoraceae</taxon>
        <taxon>Thelephora</taxon>
    </lineage>
</organism>
<dbReference type="Proteomes" id="UP000886501">
    <property type="component" value="Unassembled WGS sequence"/>
</dbReference>
<reference evidence="1" key="1">
    <citation type="submission" date="2019-10" db="EMBL/GenBank/DDBJ databases">
        <authorList>
            <consortium name="DOE Joint Genome Institute"/>
            <person name="Kuo A."/>
            <person name="Miyauchi S."/>
            <person name="Kiss E."/>
            <person name="Drula E."/>
            <person name="Kohler A."/>
            <person name="Sanchez-Garcia M."/>
            <person name="Andreopoulos B."/>
            <person name="Barry K.W."/>
            <person name="Bonito G."/>
            <person name="Buee M."/>
            <person name="Carver A."/>
            <person name="Chen C."/>
            <person name="Cichocki N."/>
            <person name="Clum A."/>
            <person name="Culley D."/>
            <person name="Crous P.W."/>
            <person name="Fauchery L."/>
            <person name="Girlanda M."/>
            <person name="Hayes R."/>
            <person name="Keri Z."/>
            <person name="Labutti K."/>
            <person name="Lipzen A."/>
            <person name="Lombard V."/>
            <person name="Magnuson J."/>
            <person name="Maillard F."/>
            <person name="Morin E."/>
            <person name="Murat C."/>
            <person name="Nolan M."/>
            <person name="Ohm R."/>
            <person name="Pangilinan J."/>
            <person name="Pereira M."/>
            <person name="Perotto S."/>
            <person name="Peter M."/>
            <person name="Riley R."/>
            <person name="Sitrit Y."/>
            <person name="Stielow B."/>
            <person name="Szollosi G."/>
            <person name="Zifcakova L."/>
            <person name="Stursova M."/>
            <person name="Spatafora J.W."/>
            <person name="Tedersoo L."/>
            <person name="Vaario L.-M."/>
            <person name="Yamada A."/>
            <person name="Yan M."/>
            <person name="Wang P."/>
            <person name="Xu J."/>
            <person name="Bruns T."/>
            <person name="Baldrian P."/>
            <person name="Vilgalys R."/>
            <person name="Henrissat B."/>
            <person name="Grigoriev I.V."/>
            <person name="Hibbett D."/>
            <person name="Nagy L.G."/>
            <person name="Martin F.M."/>
        </authorList>
    </citation>
    <scope>NUCLEOTIDE SEQUENCE</scope>
    <source>
        <strain evidence="1">P2</strain>
    </source>
</reference>
<keyword evidence="2" id="KW-1185">Reference proteome</keyword>
<accession>A0ACB6ZX53</accession>
<gene>
    <name evidence="1" type="ORF">BDM02DRAFT_54614</name>
</gene>
<protein>
    <submittedName>
        <fullName evidence="1">Uncharacterized protein</fullName>
    </submittedName>
</protein>